<dbReference type="GO" id="GO:0043235">
    <property type="term" value="C:receptor complex"/>
    <property type="evidence" value="ECO:0007669"/>
    <property type="project" value="TreeGrafter"/>
</dbReference>
<dbReference type="Pfam" id="PF00041">
    <property type="entry name" value="fn3"/>
    <property type="match status" value="8"/>
</dbReference>
<evidence type="ECO:0000259" key="15">
    <source>
        <dbReference type="PROSITE" id="PS50056"/>
    </source>
</evidence>
<accession>A0A3Q2XR38</accession>
<dbReference type="STRING" id="109280.ENSHCOP00000006672"/>
<evidence type="ECO:0000256" key="9">
    <source>
        <dbReference type="ARBA" id="ARBA00023136"/>
    </source>
</evidence>
<comment type="catalytic activity">
    <reaction evidence="12">
        <text>O-phospho-L-tyrosyl-[protein] + H2O = L-tyrosyl-[protein] + phosphate</text>
        <dbReference type="Rhea" id="RHEA:10684"/>
        <dbReference type="Rhea" id="RHEA-COMP:10136"/>
        <dbReference type="Rhea" id="RHEA-COMP:20101"/>
        <dbReference type="ChEBI" id="CHEBI:15377"/>
        <dbReference type="ChEBI" id="CHEBI:43474"/>
        <dbReference type="ChEBI" id="CHEBI:46858"/>
        <dbReference type="ChEBI" id="CHEBI:61978"/>
        <dbReference type="EC" id="3.1.3.48"/>
    </reaction>
</comment>
<feature type="domain" description="Tyrosine-protein phosphatase" evidence="14">
    <location>
        <begin position="1511"/>
        <end position="1768"/>
    </location>
</feature>
<keyword evidence="10" id="KW-0325">Glycoprotein</keyword>
<dbReference type="GeneTree" id="ENSGT00940000156870"/>
<dbReference type="SMART" id="SM00194">
    <property type="entry name" value="PTPc"/>
    <property type="match status" value="1"/>
</dbReference>
<feature type="domain" description="Fibronectin type-III" evidence="16">
    <location>
        <begin position="143"/>
        <end position="229"/>
    </location>
</feature>
<feature type="domain" description="Fibronectin type-III" evidence="16">
    <location>
        <begin position="581"/>
        <end position="672"/>
    </location>
</feature>
<evidence type="ECO:0000313" key="18">
    <source>
        <dbReference type="Proteomes" id="UP000264820"/>
    </source>
</evidence>
<feature type="domain" description="Fibronectin type-III" evidence="16">
    <location>
        <begin position="926"/>
        <end position="1018"/>
    </location>
</feature>
<dbReference type="FunFam" id="3.90.190.10:FF:000009">
    <property type="entry name" value="Receptor-type tyrosine-protein phosphatase beta"/>
    <property type="match status" value="1"/>
</dbReference>
<evidence type="ECO:0000256" key="6">
    <source>
        <dbReference type="ARBA" id="ARBA00022801"/>
    </source>
</evidence>
<feature type="domain" description="Tyrosine specific protein phosphatases" evidence="15">
    <location>
        <begin position="1686"/>
        <end position="1759"/>
    </location>
</feature>
<dbReference type="SMART" id="SM00404">
    <property type="entry name" value="PTPc_motif"/>
    <property type="match status" value="1"/>
</dbReference>
<name>A0A3Q2XR38_HIPCM</name>
<evidence type="ECO:0000256" key="12">
    <source>
        <dbReference type="ARBA" id="ARBA00051722"/>
    </source>
</evidence>
<dbReference type="PROSITE" id="PS50853">
    <property type="entry name" value="FN3"/>
    <property type="match status" value="8"/>
</dbReference>
<dbReference type="InterPro" id="IPR036116">
    <property type="entry name" value="FN3_sf"/>
</dbReference>
<keyword evidence="3 13" id="KW-0812">Transmembrane</keyword>
<dbReference type="InterPro" id="IPR013783">
    <property type="entry name" value="Ig-like_fold"/>
</dbReference>
<dbReference type="Gene3D" id="2.60.40.10">
    <property type="entry name" value="Immunoglobulins"/>
    <property type="match status" value="12"/>
</dbReference>
<dbReference type="GO" id="GO:0004725">
    <property type="term" value="F:protein tyrosine phosphatase activity"/>
    <property type="evidence" value="ECO:0007669"/>
    <property type="project" value="UniProtKB-EC"/>
</dbReference>
<reference evidence="17" key="1">
    <citation type="submission" date="2025-08" db="UniProtKB">
        <authorList>
            <consortium name="Ensembl"/>
        </authorList>
    </citation>
    <scope>IDENTIFICATION</scope>
</reference>
<dbReference type="InterPro" id="IPR003961">
    <property type="entry name" value="FN3_dom"/>
</dbReference>
<dbReference type="CDD" id="cd00063">
    <property type="entry name" value="FN3"/>
    <property type="match status" value="7"/>
</dbReference>
<dbReference type="InterPro" id="IPR003595">
    <property type="entry name" value="Tyr_Pase_cat"/>
</dbReference>
<evidence type="ECO:0000256" key="3">
    <source>
        <dbReference type="ARBA" id="ARBA00022692"/>
    </source>
</evidence>
<dbReference type="Proteomes" id="UP000264820">
    <property type="component" value="Unplaced"/>
</dbReference>
<keyword evidence="8 13" id="KW-1133">Transmembrane helix</keyword>
<dbReference type="GO" id="GO:0032502">
    <property type="term" value="P:developmental process"/>
    <property type="evidence" value="ECO:0007669"/>
    <property type="project" value="UniProtKB-ARBA"/>
</dbReference>
<dbReference type="PRINTS" id="PR00700">
    <property type="entry name" value="PRTYPHPHTASE"/>
</dbReference>
<evidence type="ECO:0000256" key="7">
    <source>
        <dbReference type="ARBA" id="ARBA00022912"/>
    </source>
</evidence>
<dbReference type="InterPro" id="IPR000242">
    <property type="entry name" value="PTP_cat"/>
</dbReference>
<comment type="subcellular location">
    <subcellularLocation>
        <location evidence="1">Membrane</location>
        <topology evidence="1">Single-pass type I membrane protein</topology>
    </subcellularLocation>
</comment>
<dbReference type="InterPro" id="IPR041201">
    <property type="entry name" value="PTPRJ_TM"/>
</dbReference>
<keyword evidence="6" id="KW-0378">Hydrolase</keyword>
<comment type="similarity">
    <text evidence="11">Belongs to the protein-tyrosine phosphatase family. Receptor class 3 subfamily.</text>
</comment>
<dbReference type="InterPro" id="IPR016130">
    <property type="entry name" value="Tyr_Pase_AS"/>
</dbReference>
<evidence type="ECO:0000256" key="13">
    <source>
        <dbReference type="SAM" id="Phobius"/>
    </source>
</evidence>
<protein>
    <recommendedName>
        <fullName evidence="2">protein-tyrosine-phosphatase</fullName>
        <ecNumber evidence="2">3.1.3.48</ecNumber>
    </recommendedName>
</protein>
<keyword evidence="18" id="KW-1185">Reference proteome</keyword>
<keyword evidence="9 13" id="KW-0472">Membrane</keyword>
<dbReference type="OMA" id="NCTNASP"/>
<dbReference type="Ensembl" id="ENSHCOT00000003281.1">
    <property type="protein sequence ID" value="ENSHCOP00000006672.1"/>
    <property type="gene ID" value="ENSHCOG00000008507.1"/>
</dbReference>
<evidence type="ECO:0000256" key="8">
    <source>
        <dbReference type="ARBA" id="ARBA00022989"/>
    </source>
</evidence>
<feature type="domain" description="Fibronectin type-III" evidence="16">
    <location>
        <begin position="751"/>
        <end position="841"/>
    </location>
</feature>
<feature type="domain" description="Fibronectin type-III" evidence="16">
    <location>
        <begin position="56"/>
        <end position="142"/>
    </location>
</feature>
<dbReference type="SUPFAM" id="SSF52799">
    <property type="entry name" value="(Phosphotyrosine protein) phosphatases II"/>
    <property type="match status" value="1"/>
</dbReference>
<organism evidence="17 18">
    <name type="scientific">Hippocampus comes</name>
    <name type="common">Tiger tail seahorse</name>
    <dbReference type="NCBI Taxonomy" id="109280"/>
    <lineage>
        <taxon>Eukaryota</taxon>
        <taxon>Metazoa</taxon>
        <taxon>Chordata</taxon>
        <taxon>Craniata</taxon>
        <taxon>Vertebrata</taxon>
        <taxon>Euteleostomi</taxon>
        <taxon>Actinopterygii</taxon>
        <taxon>Neopterygii</taxon>
        <taxon>Teleostei</taxon>
        <taxon>Neoteleostei</taxon>
        <taxon>Acanthomorphata</taxon>
        <taxon>Syngnathiaria</taxon>
        <taxon>Syngnathiformes</taxon>
        <taxon>Syngnathoidei</taxon>
        <taxon>Syngnathidae</taxon>
        <taxon>Hippocampus</taxon>
    </lineage>
</organism>
<dbReference type="SMART" id="SM00060">
    <property type="entry name" value="FN3"/>
    <property type="match status" value="14"/>
</dbReference>
<evidence type="ECO:0000256" key="11">
    <source>
        <dbReference type="ARBA" id="ARBA00025789"/>
    </source>
</evidence>
<evidence type="ECO:0000259" key="14">
    <source>
        <dbReference type="PROSITE" id="PS50055"/>
    </source>
</evidence>
<dbReference type="Pfam" id="PF00102">
    <property type="entry name" value="Y_phosphatase"/>
    <property type="match status" value="1"/>
</dbReference>
<dbReference type="Pfam" id="PF18861">
    <property type="entry name" value="PTP_tm"/>
    <property type="match status" value="1"/>
</dbReference>
<evidence type="ECO:0000256" key="1">
    <source>
        <dbReference type="ARBA" id="ARBA00004479"/>
    </source>
</evidence>
<feature type="domain" description="Fibronectin type-III" evidence="16">
    <location>
        <begin position="315"/>
        <end position="406"/>
    </location>
</feature>
<feature type="domain" description="Fibronectin type-III" evidence="16">
    <location>
        <begin position="407"/>
        <end position="495"/>
    </location>
</feature>
<dbReference type="SUPFAM" id="SSF49265">
    <property type="entry name" value="Fibronectin type III"/>
    <property type="match status" value="8"/>
</dbReference>
<feature type="domain" description="Fibronectin type-III" evidence="16">
    <location>
        <begin position="1103"/>
        <end position="1196"/>
    </location>
</feature>
<dbReference type="PROSITE" id="PS50055">
    <property type="entry name" value="TYR_PHOSPHATASE_PTP"/>
    <property type="match status" value="1"/>
</dbReference>
<feature type="transmembrane region" description="Helical" evidence="13">
    <location>
        <begin position="1443"/>
        <end position="1470"/>
    </location>
</feature>
<dbReference type="PROSITE" id="PS00383">
    <property type="entry name" value="TYR_PHOSPHATASE_1"/>
    <property type="match status" value="1"/>
</dbReference>
<evidence type="ECO:0000256" key="5">
    <source>
        <dbReference type="ARBA" id="ARBA00022737"/>
    </source>
</evidence>
<dbReference type="InterPro" id="IPR000387">
    <property type="entry name" value="Tyr_Pase_dom"/>
</dbReference>
<evidence type="ECO:0000313" key="17">
    <source>
        <dbReference type="Ensembl" id="ENSHCOP00000006672.1"/>
    </source>
</evidence>
<dbReference type="Gene3D" id="3.90.190.10">
    <property type="entry name" value="Protein tyrosine phosphatase superfamily"/>
    <property type="match status" value="1"/>
</dbReference>
<evidence type="ECO:0000256" key="2">
    <source>
        <dbReference type="ARBA" id="ARBA00013064"/>
    </source>
</evidence>
<dbReference type="PANTHER" id="PTHR46957">
    <property type="entry name" value="CYTOKINE RECEPTOR"/>
    <property type="match status" value="1"/>
</dbReference>
<dbReference type="InterPro" id="IPR050713">
    <property type="entry name" value="RTP_Phos/Ushers"/>
</dbReference>
<evidence type="ECO:0000259" key="16">
    <source>
        <dbReference type="PROSITE" id="PS50853"/>
    </source>
</evidence>
<dbReference type="PROSITE" id="PS50056">
    <property type="entry name" value="TYR_PHOSPHATASE_2"/>
    <property type="match status" value="1"/>
</dbReference>
<dbReference type="GO" id="GO:0016020">
    <property type="term" value="C:membrane"/>
    <property type="evidence" value="ECO:0007669"/>
    <property type="project" value="UniProtKB-SubCell"/>
</dbReference>
<keyword evidence="4" id="KW-0732">Signal</keyword>
<reference evidence="17" key="2">
    <citation type="submission" date="2025-09" db="UniProtKB">
        <authorList>
            <consortium name="Ensembl"/>
        </authorList>
    </citation>
    <scope>IDENTIFICATION</scope>
</reference>
<dbReference type="InterPro" id="IPR029021">
    <property type="entry name" value="Prot-tyrosine_phosphatase-like"/>
</dbReference>
<proteinExistence type="inferred from homology"/>
<evidence type="ECO:0000256" key="4">
    <source>
        <dbReference type="ARBA" id="ARBA00022729"/>
    </source>
</evidence>
<keyword evidence="7" id="KW-0904">Protein phosphatase</keyword>
<sequence length="1807" mass="201461">MTTTTTITLASPSNCFLSLGNISGNDLLTGLTPGAIYQVFLNCFNCSQKVTMKPQKVTNLEVNHVTTSSITVSWTKPEGNYSFYRVKWTDGKIVQKENVTVTSKIMTGLSAGTMYNVSVTTLADDGMTEGDSETVSLYTIPGIIREPSASTNTSAISLKWKPPDGEVFVYRVEWHNEGAQLIEYTNDNFAVLSDLVSGTSYPVTIVCIAGDNQTEGEPYKFAEVTRPERPENIMATAGNDNLKIEWTLQKGKADFYEVNISNADLFYSSSNKTIVTTAHFHDLYPGRVFLITVTAVAGHLSSTSNNFTFATIPTPPGSLYITQRTTTSLHLRWETPTKMQDAPFISYHITYQKPGGKMQTTTTTNNSTVLSQLSSGTEYNISVYTIGPQNLMSPAVQKSAYTLPNPVLNLVASPINTTSINVAWSFPHGVQTYFSYLVQTRNSTGALVNEQTVSDNMSDVHDLEPGTKYSVSVTTLAAAESESTEEQTFTYTMPRAVTELKVKDYNTTAIQLTWFSSSDYKDTYSYLLIAFKDNTMVQHGTTKTQMYTFYNLIPGTLYSFEVFTVVEGLNSTLEHTSQYTKPGVVSNIRAIGTTTNMSVFWSAPMGRVDSYTVLLNKDSECEYSKENLTKSTLSTLFQNLEPGVLYCVVVISKSGPLQSDNSTYCNATFPNPPGPISVELQTVSSINFTWGHPDDMDQNQYKFSVNGHSMTENNWFLLNNLTSGSPYSISVATLGVMGYKSTEVMANNYTRPYSVTMLKAAEITTNAVMLVWEQPENKLNYSYLVRVTNGSFPPSEVVSRNLSAVISGLFSGYNYTFTVFTQAADGTQAFPRINSFFTRPHTINELEAHTINSTAIQLLWVEPLEHRLEYTYRVETTGCSFQNKTVTTQGAVISELNPGTRCTFCVFVQAGDGIEGKKRCIPQYTMPEAVQLGISSQGSNMSVLVSWIIPAGNVQLYSVHLNSSSIAQSQTVASSNNSLLFKGLSAGRLYSARVISHSGPFNVSSEFVTNATFPNPPGPIEIITKSTTSIEARWTDAPQMNGTSFFYQLTIAPPEGSGLINTTDISHTFETLLSGTPYNISIATIGVLGFRSDVIHAYLVTTKPLHVKSLNTSTEEENITVTWVQPDEYKESYLYDLTWQSADWFFNGSAVTNQTMHTIKNLVPGSRYNFSVITETQDGTQGAPRRISACTDASPVRNATCEGPDNPKAEIVLTWTEPRGQFRDFRITMNNTKIMTGPRTCNQSCSQTISNLSHYTSYNIMMETLSCGQPATPVSLYCRTGITDPPIPENYESLASVNEKVYNRFTIQINSSLIADTSGPVTNFGVLVTENIKEFDTANMSQYLGKTYQQWIDNQSPVYLATVKERNARSRSQENMLSVEIGDGSQWKGYTNGALRGNRRYQFAIVLFTRLCLQDHLIKVGSDASKASITNFYPMIKLPQDPVVITVAVGATLGIFSILFIILIGFIVYWKRLNKKESSDIQIHSLRSAAVSVEDYDAYYKKQKADSNCGFAEEFEDLRLVGTSQSKACALIQENKAKNRYNNVLPYDSSRVKLSIIHGSPYDDYINANYMPGYNSKKEFIAAQGPLASTVKDFWRMIWEKNVYTLVMLTRCNEQGRIKCEQYWHSSTKHFEYIRVTTTSEIPLDDWTIRDFEIKNVKTAETRSVRQFHFTAWPDHGVPETTELLISFRHLVREHMDQYSTNSPTVVHCSAGVGRTGTFIAIDRLIFQIERENVVDVYGVVHDLRMHRPLMVQTEDQYVILNQCAMDIIRSRTGTNVDLIYQNTAALSIYENVQPRKDYYKHGNHNT</sequence>
<evidence type="ECO:0000256" key="10">
    <source>
        <dbReference type="ARBA" id="ARBA00023180"/>
    </source>
</evidence>
<keyword evidence="5" id="KW-0677">Repeat</keyword>
<dbReference type="EC" id="3.1.3.48" evidence="2"/>
<dbReference type="PANTHER" id="PTHR46957:SF5">
    <property type="entry name" value="PROTEIN-TYROSINE-PHOSPHATASE"/>
    <property type="match status" value="1"/>
</dbReference>